<dbReference type="Proteomes" id="UP000028582">
    <property type="component" value="Unassembled WGS sequence"/>
</dbReference>
<dbReference type="EMBL" id="ANJA01003146">
    <property type="protein sequence ID" value="ETO65817.1"/>
    <property type="molecule type" value="Genomic_DNA"/>
</dbReference>
<sequence length="93" mass="10575">MAEGQELIAVSLLSRHSRGRPLSRSGEAIKIFTDKVPVDQRFMFIRLLMTDPSAAIMFYELDDATSTLTNTHAFHIAKIAAFRRRLVVRTQKI</sequence>
<dbReference type="OrthoDB" id="114297at2759"/>
<reference evidence="1 2" key="1">
    <citation type="submission" date="2013-11" db="EMBL/GenBank/DDBJ databases">
        <title>The Genome Sequence of Phytophthora parasitica P1976.</title>
        <authorList>
            <consortium name="The Broad Institute Genomics Platform"/>
            <person name="Russ C."/>
            <person name="Tyler B."/>
            <person name="Panabieres F."/>
            <person name="Shan W."/>
            <person name="Tripathy S."/>
            <person name="Grunwald N."/>
            <person name="Machado M."/>
            <person name="Johnson C.S."/>
            <person name="Walker B."/>
            <person name="Young S."/>
            <person name="Zeng Q."/>
            <person name="Gargeya S."/>
            <person name="Fitzgerald M."/>
            <person name="Haas B."/>
            <person name="Abouelleil A."/>
            <person name="Allen A.W."/>
            <person name="Alvarado L."/>
            <person name="Arachchi H.M."/>
            <person name="Berlin A.M."/>
            <person name="Chapman S.B."/>
            <person name="Gainer-Dewar J."/>
            <person name="Goldberg J."/>
            <person name="Griggs A."/>
            <person name="Gujja S."/>
            <person name="Hansen M."/>
            <person name="Howarth C."/>
            <person name="Imamovic A."/>
            <person name="Ireland A."/>
            <person name="Larimer J."/>
            <person name="McCowan C."/>
            <person name="Murphy C."/>
            <person name="Pearson M."/>
            <person name="Poon T.W."/>
            <person name="Priest M."/>
            <person name="Roberts A."/>
            <person name="Saif S."/>
            <person name="Shea T."/>
            <person name="Sisk P."/>
            <person name="Sykes S."/>
            <person name="Wortman J."/>
            <person name="Nusbaum C."/>
            <person name="Birren B."/>
        </authorList>
    </citation>
    <scope>NUCLEOTIDE SEQUENCE [LARGE SCALE GENOMIC DNA]</scope>
    <source>
        <strain evidence="1 2">P1976</strain>
    </source>
</reference>
<dbReference type="AlphaFoldDB" id="A0A080ZGQ6"/>
<comment type="caution">
    <text evidence="1">The sequence shown here is derived from an EMBL/GenBank/DDBJ whole genome shotgun (WGS) entry which is preliminary data.</text>
</comment>
<evidence type="ECO:0000313" key="1">
    <source>
        <dbReference type="EMBL" id="ETO65817.1"/>
    </source>
</evidence>
<proteinExistence type="predicted"/>
<gene>
    <name evidence="1" type="ORF">F444_16907</name>
</gene>
<organism evidence="1 2">
    <name type="scientific">Phytophthora nicotianae P1976</name>
    <dbReference type="NCBI Taxonomy" id="1317066"/>
    <lineage>
        <taxon>Eukaryota</taxon>
        <taxon>Sar</taxon>
        <taxon>Stramenopiles</taxon>
        <taxon>Oomycota</taxon>
        <taxon>Peronosporomycetes</taxon>
        <taxon>Peronosporales</taxon>
        <taxon>Peronosporaceae</taxon>
        <taxon>Phytophthora</taxon>
    </lineage>
</organism>
<evidence type="ECO:0000313" key="2">
    <source>
        <dbReference type="Proteomes" id="UP000028582"/>
    </source>
</evidence>
<accession>A0A080ZGQ6</accession>
<protein>
    <submittedName>
        <fullName evidence="1">Uncharacterized protein</fullName>
    </submittedName>
</protein>
<name>A0A080ZGQ6_PHYNI</name>